<comment type="caution">
    <text evidence="1">The sequence shown here is derived from an EMBL/GenBank/DDBJ whole genome shotgun (WGS) entry which is preliminary data.</text>
</comment>
<keyword evidence="1" id="KW-0282">Flagellum</keyword>
<keyword evidence="1" id="KW-0969">Cilium</keyword>
<evidence type="ECO:0000313" key="1">
    <source>
        <dbReference type="EMBL" id="MCR2042768.1"/>
    </source>
</evidence>
<accession>A0A9X2MET1</accession>
<dbReference type="Proteomes" id="UP001142078">
    <property type="component" value="Unassembled WGS sequence"/>
</dbReference>
<proteinExistence type="predicted"/>
<keyword evidence="2" id="KW-1185">Reference proteome</keyword>
<name>A0A9X2MET1_9FIRM</name>
<protein>
    <submittedName>
        <fullName evidence="1">Flagellar protein</fullName>
    </submittedName>
</protein>
<dbReference type="InterPro" id="IPR013367">
    <property type="entry name" value="Flagellar_put"/>
</dbReference>
<dbReference type="EMBL" id="JANJZL010000001">
    <property type="protein sequence ID" value="MCR2042768.1"/>
    <property type="molecule type" value="Genomic_DNA"/>
</dbReference>
<dbReference type="RefSeq" id="WP_050069803.1">
    <property type="nucleotide sequence ID" value="NZ_CABKTM010000043.1"/>
</dbReference>
<dbReference type="Pfam" id="PF12611">
    <property type="entry name" value="Flagellar_put"/>
    <property type="match status" value="1"/>
</dbReference>
<gene>
    <name evidence="1" type="ORF">NSA23_01430</name>
</gene>
<dbReference type="NCBIfam" id="TIGR02530">
    <property type="entry name" value="flg_new"/>
    <property type="match status" value="1"/>
</dbReference>
<reference evidence="1" key="1">
    <citation type="submission" date="2022-07" db="EMBL/GenBank/DDBJ databases">
        <title>Enhanced cultured diversity of the mouse gut microbiota enables custom-made synthetic communities.</title>
        <authorList>
            <person name="Afrizal A."/>
        </authorList>
    </citation>
    <scope>NUCLEOTIDE SEQUENCE</scope>
    <source>
        <strain evidence="1">DSM 29482</strain>
    </source>
</reference>
<keyword evidence="1" id="KW-0966">Cell projection</keyword>
<dbReference type="OrthoDB" id="165650at2"/>
<evidence type="ECO:0000313" key="2">
    <source>
        <dbReference type="Proteomes" id="UP001142078"/>
    </source>
</evidence>
<organism evidence="1 2">
    <name type="scientific">Anaerosalibacter massiliensis</name>
    <dbReference type="NCBI Taxonomy" id="1347392"/>
    <lineage>
        <taxon>Bacteria</taxon>
        <taxon>Bacillati</taxon>
        <taxon>Bacillota</taxon>
        <taxon>Tissierellia</taxon>
        <taxon>Tissierellales</taxon>
        <taxon>Sporanaerobacteraceae</taxon>
        <taxon>Anaerosalibacter</taxon>
    </lineage>
</organism>
<dbReference type="AlphaFoldDB" id="A0A9X2MET1"/>
<sequence length="126" mass="14393">MNRINIKQLESRLINSSTPINDKQVNSNKNFKEILEKVQGKNEEIKFSKHALERMDSRDVKLNLEEVKKIEMAFKKAEEKGVKDAFILLGDKGFIASIENKTVITSITNEELKENIFTNIDGAVIL</sequence>